<evidence type="ECO:0000256" key="2">
    <source>
        <dbReference type="ARBA" id="ARBA00022490"/>
    </source>
</evidence>
<dbReference type="GO" id="GO:0005840">
    <property type="term" value="C:ribosome"/>
    <property type="evidence" value="ECO:0007669"/>
    <property type="project" value="UniProtKB-KW"/>
</dbReference>
<keyword evidence="4 6" id="KW-0012">Acyltransferase</keyword>
<protein>
    <submittedName>
        <fullName evidence="6">Ribosomal protein S18-alanine N-acetyltransferase</fullName>
        <ecNumber evidence="6">2.3.1.266</ecNumber>
    </submittedName>
</protein>
<keyword evidence="3 6" id="KW-0808">Transferase</keyword>
<evidence type="ECO:0000313" key="7">
    <source>
        <dbReference type="Proteomes" id="UP000267249"/>
    </source>
</evidence>
<dbReference type="GO" id="GO:0008999">
    <property type="term" value="F:protein-N-terminal-alanine acetyltransferase activity"/>
    <property type="evidence" value="ECO:0007669"/>
    <property type="project" value="UniProtKB-EC"/>
</dbReference>
<dbReference type="InterPro" id="IPR050680">
    <property type="entry name" value="YpeA/RimI_acetyltransf"/>
</dbReference>
<dbReference type="Gene3D" id="3.40.630.30">
    <property type="match status" value="1"/>
</dbReference>
<dbReference type="AlphaFoldDB" id="A0AAN1UTC7"/>
<evidence type="ECO:0000259" key="5">
    <source>
        <dbReference type="PROSITE" id="PS51186"/>
    </source>
</evidence>
<dbReference type="PANTHER" id="PTHR43420:SF44">
    <property type="entry name" value="ACETYLTRANSFERASE YPEA"/>
    <property type="match status" value="1"/>
</dbReference>
<organism evidence="6 7">
    <name type="scientific">Synechococcus elongatus PCC 11801</name>
    <dbReference type="NCBI Taxonomy" id="2219813"/>
    <lineage>
        <taxon>Bacteria</taxon>
        <taxon>Bacillati</taxon>
        <taxon>Cyanobacteriota</taxon>
        <taxon>Cyanophyceae</taxon>
        <taxon>Synechococcales</taxon>
        <taxon>Synechococcaceae</taxon>
        <taxon>Synechococcus</taxon>
    </lineage>
</organism>
<accession>A0AAN1UTC7</accession>
<dbReference type="EMBL" id="CP030139">
    <property type="protein sequence ID" value="AZB71385.1"/>
    <property type="molecule type" value="Genomic_DNA"/>
</dbReference>
<evidence type="ECO:0000256" key="4">
    <source>
        <dbReference type="ARBA" id="ARBA00023315"/>
    </source>
</evidence>
<gene>
    <name evidence="6" type="primary">rimI</name>
    <name evidence="6" type="ORF">DOP62_00380</name>
</gene>
<keyword evidence="6" id="KW-0687">Ribonucleoprotein</keyword>
<dbReference type="InterPro" id="IPR016181">
    <property type="entry name" value="Acyl_CoA_acyltransferase"/>
</dbReference>
<dbReference type="SUPFAM" id="SSF55729">
    <property type="entry name" value="Acyl-CoA N-acyltransferases (Nat)"/>
    <property type="match status" value="1"/>
</dbReference>
<feature type="domain" description="N-acetyltransferase" evidence="5">
    <location>
        <begin position="7"/>
        <end position="152"/>
    </location>
</feature>
<proteinExistence type="inferred from homology"/>
<keyword evidence="6" id="KW-0689">Ribosomal protein</keyword>
<dbReference type="InterPro" id="IPR000182">
    <property type="entry name" value="GNAT_dom"/>
</dbReference>
<dbReference type="RefSeq" id="WP_222610257.1">
    <property type="nucleotide sequence ID" value="NZ_CP030139.2"/>
</dbReference>
<dbReference type="PANTHER" id="PTHR43420">
    <property type="entry name" value="ACETYLTRANSFERASE"/>
    <property type="match status" value="1"/>
</dbReference>
<sequence>MYDPALLCLKPLTVSDAIAARHLDEQTLGGFWSVEGYQREAESEASDLLGLWQDETLMGLGCSWAIVDEAHITLLAIAPSHQGQGWGGLLLLALLQAAIQRQLAWATLEVRTSNQVAIALYQSLGFQEVGQRPNYYADTGEAARILWLKGLRETDVQVAIAQQWQQRQQRLQQQGLQLHLDKLLLAHSTEDHQLPVITG</sequence>
<dbReference type="PROSITE" id="PS51186">
    <property type="entry name" value="GNAT"/>
    <property type="match status" value="1"/>
</dbReference>
<comment type="similarity">
    <text evidence="1">Belongs to the acetyltransferase family. RimI subfamily.</text>
</comment>
<dbReference type="NCBIfam" id="TIGR01575">
    <property type="entry name" value="rimI"/>
    <property type="match status" value="1"/>
</dbReference>
<evidence type="ECO:0000256" key="3">
    <source>
        <dbReference type="ARBA" id="ARBA00022679"/>
    </source>
</evidence>
<reference evidence="6 7" key="1">
    <citation type="journal article" date="2018" name="Sci. Rep.">
        <title>Genome Features and Biochemical Characteristics of a Robust, Fast Growing and Naturally Transformable Cyanobacterium Synechococcus elongatus PCC 11801 Isolated from India.</title>
        <authorList>
            <person name="Jaiswal D."/>
            <person name="Sengupta A."/>
            <person name="Sohoni S."/>
            <person name="Sengupta S."/>
            <person name="Phadnavis A.G."/>
            <person name="Pakrasi H.B."/>
            <person name="Wangikar P.P."/>
        </authorList>
    </citation>
    <scope>NUCLEOTIDE SEQUENCE [LARGE SCALE GENOMIC DNA]</scope>
    <source>
        <strain evidence="6 7">PCC 11801</strain>
    </source>
</reference>
<name>A0AAN1UTC7_SYNEL</name>
<dbReference type="InterPro" id="IPR006464">
    <property type="entry name" value="AcTrfase_RimI/Ard1"/>
</dbReference>
<dbReference type="Pfam" id="PF00583">
    <property type="entry name" value="Acetyltransf_1"/>
    <property type="match status" value="1"/>
</dbReference>
<evidence type="ECO:0000256" key="1">
    <source>
        <dbReference type="ARBA" id="ARBA00005395"/>
    </source>
</evidence>
<keyword evidence="2" id="KW-0963">Cytoplasm</keyword>
<dbReference type="EC" id="2.3.1.266" evidence="6"/>
<evidence type="ECO:0000313" key="6">
    <source>
        <dbReference type="EMBL" id="AZB71385.1"/>
    </source>
</evidence>
<dbReference type="Proteomes" id="UP000267249">
    <property type="component" value="Chromosome"/>
</dbReference>